<evidence type="ECO:0000256" key="1">
    <source>
        <dbReference type="SAM" id="Phobius"/>
    </source>
</evidence>
<name>A0AAD7Y7U7_MYTSE</name>
<sequence length="171" mass="19356">MKVNNMMKVQIIVTEKIFCIMLMFVVFILHPITCMTVAEAMIDAPTEDSVQQLCEICGCEGMYVYDTVENRCVISYMKVMRGITVVYVNNKYTYNEDDELFKGILISAILFMACASICVISACVYCCRINYTDRIMENQIKDLAKKLKRDSKSAMSESCSVYVDPAGVFVA</sequence>
<gene>
    <name evidence="2" type="ORF">PYW07_010743</name>
</gene>
<dbReference type="EMBL" id="JARGEI010000029">
    <property type="protein sequence ID" value="KAJ8705966.1"/>
    <property type="molecule type" value="Genomic_DNA"/>
</dbReference>
<keyword evidence="3" id="KW-1185">Reference proteome</keyword>
<protein>
    <submittedName>
        <fullName evidence="2">Uncharacterized protein</fullName>
    </submittedName>
</protein>
<reference evidence="2" key="1">
    <citation type="submission" date="2023-03" db="EMBL/GenBank/DDBJ databases">
        <title>Chromosome-level genomes of two armyworms, Mythimna separata and Mythimna loreyi, provide insights into the biosynthesis and reception of sex pheromones.</title>
        <authorList>
            <person name="Zhao H."/>
        </authorList>
    </citation>
    <scope>NUCLEOTIDE SEQUENCE</scope>
    <source>
        <strain evidence="2">BeijingLab</strain>
        <tissue evidence="2">Pupa</tissue>
    </source>
</reference>
<dbReference type="AlphaFoldDB" id="A0AAD7Y7U7"/>
<evidence type="ECO:0000313" key="2">
    <source>
        <dbReference type="EMBL" id="KAJ8705966.1"/>
    </source>
</evidence>
<keyword evidence="1" id="KW-0812">Transmembrane</keyword>
<accession>A0AAD7Y7U7</accession>
<dbReference type="Proteomes" id="UP001231518">
    <property type="component" value="Chromosome 26"/>
</dbReference>
<proteinExistence type="predicted"/>
<keyword evidence="1" id="KW-0472">Membrane</keyword>
<feature type="transmembrane region" description="Helical" evidence="1">
    <location>
        <begin position="12"/>
        <end position="32"/>
    </location>
</feature>
<organism evidence="2 3">
    <name type="scientific">Mythimna separata</name>
    <name type="common">Oriental armyworm</name>
    <name type="synonym">Pseudaletia separata</name>
    <dbReference type="NCBI Taxonomy" id="271217"/>
    <lineage>
        <taxon>Eukaryota</taxon>
        <taxon>Metazoa</taxon>
        <taxon>Ecdysozoa</taxon>
        <taxon>Arthropoda</taxon>
        <taxon>Hexapoda</taxon>
        <taxon>Insecta</taxon>
        <taxon>Pterygota</taxon>
        <taxon>Neoptera</taxon>
        <taxon>Endopterygota</taxon>
        <taxon>Lepidoptera</taxon>
        <taxon>Glossata</taxon>
        <taxon>Ditrysia</taxon>
        <taxon>Noctuoidea</taxon>
        <taxon>Noctuidae</taxon>
        <taxon>Noctuinae</taxon>
        <taxon>Hadenini</taxon>
        <taxon>Mythimna</taxon>
    </lineage>
</organism>
<feature type="transmembrane region" description="Helical" evidence="1">
    <location>
        <begin position="104"/>
        <end position="127"/>
    </location>
</feature>
<keyword evidence="1" id="KW-1133">Transmembrane helix</keyword>
<comment type="caution">
    <text evidence="2">The sequence shown here is derived from an EMBL/GenBank/DDBJ whole genome shotgun (WGS) entry which is preliminary data.</text>
</comment>
<evidence type="ECO:0000313" key="3">
    <source>
        <dbReference type="Proteomes" id="UP001231518"/>
    </source>
</evidence>